<dbReference type="RefSeq" id="WP_145879475.1">
    <property type="nucleotide sequence ID" value="NZ_CP046904.1"/>
</dbReference>
<keyword evidence="1" id="KW-1133">Transmembrane helix</keyword>
<evidence type="ECO:0000313" key="2">
    <source>
        <dbReference type="EMBL" id="QGZ37622.1"/>
    </source>
</evidence>
<keyword evidence="1" id="KW-0812">Transmembrane</keyword>
<dbReference type="EMBL" id="CP046904">
    <property type="protein sequence ID" value="QGZ37622.1"/>
    <property type="molecule type" value="Genomic_DNA"/>
</dbReference>
<keyword evidence="3" id="KW-1185">Reference proteome</keyword>
<feature type="transmembrane region" description="Helical" evidence="1">
    <location>
        <begin position="12"/>
        <end position="30"/>
    </location>
</feature>
<evidence type="ECO:0000256" key="1">
    <source>
        <dbReference type="SAM" id="Phobius"/>
    </source>
</evidence>
<dbReference type="Proteomes" id="UP000437862">
    <property type="component" value="Chromosome"/>
</dbReference>
<proteinExistence type="predicted"/>
<evidence type="ECO:0000313" key="3">
    <source>
        <dbReference type="Proteomes" id="UP000437862"/>
    </source>
</evidence>
<organism evidence="2 3">
    <name type="scientific">Pseudoduganella flava</name>
    <dbReference type="NCBI Taxonomy" id="871742"/>
    <lineage>
        <taxon>Bacteria</taxon>
        <taxon>Pseudomonadati</taxon>
        <taxon>Pseudomonadota</taxon>
        <taxon>Betaproteobacteria</taxon>
        <taxon>Burkholderiales</taxon>
        <taxon>Oxalobacteraceae</taxon>
        <taxon>Telluria group</taxon>
        <taxon>Pseudoduganella</taxon>
    </lineage>
</organism>
<name>A0ABX6FQF2_9BURK</name>
<evidence type="ECO:0008006" key="4">
    <source>
        <dbReference type="Google" id="ProtNLM"/>
    </source>
</evidence>
<accession>A0ABX6FQF2</accession>
<keyword evidence="1" id="KW-0472">Membrane</keyword>
<gene>
    <name evidence="2" type="ORF">GO485_00180</name>
</gene>
<reference evidence="2 3" key="1">
    <citation type="submission" date="2019-12" db="EMBL/GenBank/DDBJ databases">
        <title>Draft Genome Sequences of Six Type Strains of the Genus Massilia.</title>
        <authorList>
            <person name="Miess H."/>
            <person name="Frediansyah A."/>
            <person name="Goeker M."/>
            <person name="Gross H."/>
        </authorList>
    </citation>
    <scope>NUCLEOTIDE SEQUENCE [LARGE SCALE GENOMIC DNA]</scope>
    <source>
        <strain evidence="2 3">DSM 26639</strain>
    </source>
</reference>
<sequence length="189" mass="20527">MPYLVLHNDLATWAIAICIGLVVYASVGIARRVVVKRLRAFAQTTATYLDDLAARVLDATHPLFMLLIGAYVGSHWLSLPESGTVLLSRLAIAALLLQAARWGDVGVQGWLHQYRAQRSALDAASTTTTAALGFVETVYISSTRPITGCTWTSSRPSMSRCSSASNRKGSRLHTRPRPYTLRTQATVPG</sequence>
<protein>
    <recommendedName>
        <fullName evidence="4">Mechanosensitive ion channel family protein</fullName>
    </recommendedName>
</protein>